<dbReference type="PROSITE" id="PS51077">
    <property type="entry name" value="HTH_ICLR"/>
    <property type="match status" value="1"/>
</dbReference>
<dbReference type="FunFam" id="1.10.10.10:FF:000056">
    <property type="entry name" value="IclR family transcriptional regulator"/>
    <property type="match status" value="1"/>
</dbReference>
<evidence type="ECO:0000313" key="7">
    <source>
        <dbReference type="Proteomes" id="UP000184085"/>
    </source>
</evidence>
<dbReference type="GO" id="GO:0003677">
    <property type="term" value="F:DNA binding"/>
    <property type="evidence" value="ECO:0007669"/>
    <property type="project" value="UniProtKB-KW"/>
</dbReference>
<dbReference type="SMART" id="SM00346">
    <property type="entry name" value="HTH_ICLR"/>
    <property type="match status" value="1"/>
</dbReference>
<evidence type="ECO:0000313" key="6">
    <source>
        <dbReference type="EMBL" id="SCM69489.1"/>
    </source>
</evidence>
<evidence type="ECO:0000256" key="1">
    <source>
        <dbReference type="ARBA" id="ARBA00023015"/>
    </source>
</evidence>
<dbReference type="PANTHER" id="PTHR30136">
    <property type="entry name" value="HELIX-TURN-HELIX TRANSCRIPTIONAL REGULATOR, ICLR FAMILY"/>
    <property type="match status" value="1"/>
</dbReference>
<dbReference type="InterPro" id="IPR029016">
    <property type="entry name" value="GAF-like_dom_sf"/>
</dbReference>
<evidence type="ECO:0000259" key="5">
    <source>
        <dbReference type="PROSITE" id="PS51078"/>
    </source>
</evidence>
<dbReference type="InterPro" id="IPR036390">
    <property type="entry name" value="WH_DNA-bd_sf"/>
</dbReference>
<dbReference type="SUPFAM" id="SSF55781">
    <property type="entry name" value="GAF domain-like"/>
    <property type="match status" value="1"/>
</dbReference>
<keyword evidence="2" id="KW-0238">DNA-binding</keyword>
<accession>A0A1M4N3V3</accession>
<dbReference type="Pfam" id="PF09339">
    <property type="entry name" value="HTH_IclR"/>
    <property type="match status" value="1"/>
</dbReference>
<keyword evidence="3" id="KW-0804">Transcription</keyword>
<dbReference type="InterPro" id="IPR050707">
    <property type="entry name" value="HTH_MetabolicPath_Reg"/>
</dbReference>
<protein>
    <recommendedName>
        <fullName evidence="8">IclR family transcriptional regulator</fullName>
    </recommendedName>
</protein>
<dbReference type="PANTHER" id="PTHR30136:SF24">
    <property type="entry name" value="HTH-TYPE TRANSCRIPTIONAL REPRESSOR ALLR"/>
    <property type="match status" value="1"/>
</dbReference>
<dbReference type="AlphaFoldDB" id="A0A1M4N3V3"/>
<reference evidence="7" key="1">
    <citation type="submission" date="2016-09" db="EMBL/GenBank/DDBJ databases">
        <authorList>
            <person name="Wibberg D."/>
        </authorList>
    </citation>
    <scope>NUCLEOTIDE SEQUENCE [LARGE SCALE GENOMIC DNA]</scope>
</reference>
<evidence type="ECO:0000259" key="4">
    <source>
        <dbReference type="PROSITE" id="PS51077"/>
    </source>
</evidence>
<keyword evidence="1" id="KW-0805">Transcription regulation</keyword>
<dbReference type="PROSITE" id="PS51078">
    <property type="entry name" value="ICLR_ED"/>
    <property type="match status" value="1"/>
</dbReference>
<gene>
    <name evidence="6" type="ORF">KARMA_3728</name>
</gene>
<dbReference type="Gene3D" id="1.10.10.10">
    <property type="entry name" value="Winged helix-like DNA-binding domain superfamily/Winged helix DNA-binding domain"/>
    <property type="match status" value="1"/>
</dbReference>
<dbReference type="GO" id="GO:0003700">
    <property type="term" value="F:DNA-binding transcription factor activity"/>
    <property type="evidence" value="ECO:0007669"/>
    <property type="project" value="TreeGrafter"/>
</dbReference>
<organism evidence="6 7">
    <name type="scientific">Donghicola eburneus</name>
    <dbReference type="NCBI Taxonomy" id="393278"/>
    <lineage>
        <taxon>Bacteria</taxon>
        <taxon>Pseudomonadati</taxon>
        <taxon>Pseudomonadota</taxon>
        <taxon>Alphaproteobacteria</taxon>
        <taxon>Rhodobacterales</taxon>
        <taxon>Roseobacteraceae</taxon>
        <taxon>Donghicola</taxon>
    </lineage>
</organism>
<dbReference type="Pfam" id="PF01614">
    <property type="entry name" value="IclR_C"/>
    <property type="match status" value="1"/>
</dbReference>
<dbReference type="GO" id="GO:0045892">
    <property type="term" value="P:negative regulation of DNA-templated transcription"/>
    <property type="evidence" value="ECO:0007669"/>
    <property type="project" value="TreeGrafter"/>
</dbReference>
<evidence type="ECO:0000256" key="2">
    <source>
        <dbReference type="ARBA" id="ARBA00023125"/>
    </source>
</evidence>
<feature type="domain" description="HTH iclR-type" evidence="4">
    <location>
        <begin position="8"/>
        <end position="70"/>
    </location>
</feature>
<dbReference type="SUPFAM" id="SSF46785">
    <property type="entry name" value="Winged helix' DNA-binding domain"/>
    <property type="match status" value="1"/>
</dbReference>
<name>A0A1M4N3V3_9RHOB</name>
<dbReference type="Proteomes" id="UP000184085">
    <property type="component" value="Unassembled WGS sequence"/>
</dbReference>
<evidence type="ECO:0008006" key="8">
    <source>
        <dbReference type="Google" id="ProtNLM"/>
    </source>
</evidence>
<dbReference type="EMBL" id="FMJB01000064">
    <property type="protein sequence ID" value="SCM69489.1"/>
    <property type="molecule type" value="Genomic_DNA"/>
</dbReference>
<dbReference type="InterPro" id="IPR036388">
    <property type="entry name" value="WH-like_DNA-bd_sf"/>
</dbReference>
<proteinExistence type="predicted"/>
<sequence>MKSPKDGVQSVSRALILLQELARSDDGLRVSDLARTTGLAVSTAHRLLTTLEQHGFAQFEPETTLWHVGREAYAVGSAFGRRRNFVAPALPFLKRLRDVTRETANLGILDGNQLVTISQVESREIMRAISNPGGQVPVFCSGMGKAIVATWTDEDIKALAERAGLPPMTSKSLRSMDEVFVDIHRTRERGYALDDEEHVTGLRCVAAEVWSPQGEAVCAISVSGLAARLTDARLDSIGQQIRKAANELTQQLGGTPQNHSR</sequence>
<keyword evidence="7" id="KW-1185">Reference proteome</keyword>
<dbReference type="InterPro" id="IPR014757">
    <property type="entry name" value="Tscrpt_reg_IclR_C"/>
</dbReference>
<dbReference type="InterPro" id="IPR005471">
    <property type="entry name" value="Tscrpt_reg_IclR_N"/>
</dbReference>
<dbReference type="Gene3D" id="3.30.450.40">
    <property type="match status" value="1"/>
</dbReference>
<feature type="domain" description="IclR-ED" evidence="5">
    <location>
        <begin position="71"/>
        <end position="254"/>
    </location>
</feature>
<evidence type="ECO:0000256" key="3">
    <source>
        <dbReference type="ARBA" id="ARBA00023163"/>
    </source>
</evidence>
<dbReference type="RefSeq" id="WP_072709432.1">
    <property type="nucleotide sequence ID" value="NZ_FMJB01000064.1"/>
</dbReference>